<gene>
    <name evidence="1" type="ORF">LCGC14_1296860</name>
</gene>
<accession>A0A0F9KSK1</accession>
<sequence length="65" mass="7339">MDTQNTAIRQAWLMWVGETYYKTYEDFAAEALAQGVSKRVPNMVLAKDLMQEGSVVFLAHDDGVK</sequence>
<proteinExistence type="predicted"/>
<reference evidence="1" key="1">
    <citation type="journal article" date="2015" name="Nature">
        <title>Complex archaea that bridge the gap between prokaryotes and eukaryotes.</title>
        <authorList>
            <person name="Spang A."/>
            <person name="Saw J.H."/>
            <person name="Jorgensen S.L."/>
            <person name="Zaremba-Niedzwiedzka K."/>
            <person name="Martijn J."/>
            <person name="Lind A.E."/>
            <person name="van Eijk R."/>
            <person name="Schleper C."/>
            <person name="Guy L."/>
            <person name="Ettema T.J."/>
        </authorList>
    </citation>
    <scope>NUCLEOTIDE SEQUENCE</scope>
</reference>
<comment type="caution">
    <text evidence="1">The sequence shown here is derived from an EMBL/GenBank/DDBJ whole genome shotgun (WGS) entry which is preliminary data.</text>
</comment>
<protein>
    <submittedName>
        <fullName evidence="1">Uncharacterized protein</fullName>
    </submittedName>
</protein>
<feature type="non-terminal residue" evidence="1">
    <location>
        <position position="65"/>
    </location>
</feature>
<dbReference type="AlphaFoldDB" id="A0A0F9KSK1"/>
<evidence type="ECO:0000313" key="1">
    <source>
        <dbReference type="EMBL" id="KKM84678.1"/>
    </source>
</evidence>
<organism evidence="1">
    <name type="scientific">marine sediment metagenome</name>
    <dbReference type="NCBI Taxonomy" id="412755"/>
    <lineage>
        <taxon>unclassified sequences</taxon>
        <taxon>metagenomes</taxon>
        <taxon>ecological metagenomes</taxon>
    </lineage>
</organism>
<dbReference type="EMBL" id="LAZR01007529">
    <property type="protein sequence ID" value="KKM84678.1"/>
    <property type="molecule type" value="Genomic_DNA"/>
</dbReference>
<name>A0A0F9KSK1_9ZZZZ</name>